<dbReference type="Proteomes" id="UP000190539">
    <property type="component" value="Unassembled WGS sequence"/>
</dbReference>
<name>A0A1V4AEK9_9ACTN</name>
<dbReference type="InterPro" id="IPR051788">
    <property type="entry name" value="MFS_Transporter"/>
</dbReference>
<evidence type="ECO:0000256" key="1">
    <source>
        <dbReference type="ARBA" id="ARBA00004141"/>
    </source>
</evidence>
<dbReference type="RefSeq" id="WP_077963570.1">
    <property type="nucleotide sequence ID" value="NZ_CP045178.1"/>
</dbReference>
<feature type="transmembrane region" description="Helical" evidence="6">
    <location>
        <begin position="81"/>
        <end position="101"/>
    </location>
</feature>
<sequence>MSKPPKVPLDPRIRRWRTALFLLFLLPGIALASWVTRTPAIRDAVGASTAGMGLIIFGLSVGSMAGVLVSGAFVARKGGRFTAMLGASSLLIGLSVLSAGAGTGTGWLVFAGLAFFGAGTGMQEIAVNIEGAAVEAVLGRPVLPALHGCFSAGTCVGAGAGIALTALDMPVAGHLLAVTVLLAAGVVWALRNMPDGTGLEPRGAGGRALADRLEVWRDRRVLMLGLIVLGVALAEGSANDWLPLIMVDGYRLDSVAGSVAYTLFAASMAVGRFTGGQAVSRLGRVLVMRGSACLAAIGVLGVILAPGPLTAGLATVLWGLGAALGFPVALSAAGDGPDGGAARVGAVATTGYLAFLVGPPALGLLGEAVGLRHALFAVLAVVVLAGTMAPALRAASPRPREGGGNGRAEAATEEDARR</sequence>
<dbReference type="InterPro" id="IPR011701">
    <property type="entry name" value="MFS"/>
</dbReference>
<feature type="transmembrane region" description="Helical" evidence="6">
    <location>
        <begin position="141"/>
        <end position="165"/>
    </location>
</feature>
<dbReference type="PANTHER" id="PTHR23514:SF13">
    <property type="entry name" value="INNER MEMBRANE PROTEIN YBJJ"/>
    <property type="match status" value="1"/>
</dbReference>
<comment type="subcellular location">
    <subcellularLocation>
        <location evidence="1">Membrane</location>
        <topology evidence="1">Multi-pass membrane protein</topology>
    </subcellularLocation>
</comment>
<dbReference type="GO" id="GO:0022857">
    <property type="term" value="F:transmembrane transporter activity"/>
    <property type="evidence" value="ECO:0007669"/>
    <property type="project" value="InterPro"/>
</dbReference>
<keyword evidence="8" id="KW-1185">Reference proteome</keyword>
<dbReference type="Pfam" id="PF07690">
    <property type="entry name" value="MFS_1"/>
    <property type="match status" value="1"/>
</dbReference>
<feature type="transmembrane region" description="Helical" evidence="6">
    <location>
        <begin position="254"/>
        <end position="274"/>
    </location>
</feature>
<evidence type="ECO:0000256" key="4">
    <source>
        <dbReference type="ARBA" id="ARBA00023136"/>
    </source>
</evidence>
<keyword evidence="4 6" id="KW-0472">Membrane</keyword>
<evidence type="ECO:0000256" key="2">
    <source>
        <dbReference type="ARBA" id="ARBA00022692"/>
    </source>
</evidence>
<reference evidence="7 8" key="1">
    <citation type="submission" date="2017-02" db="EMBL/GenBank/DDBJ databases">
        <title>Draft Genome Sequence of Streptomyces tsukubaensis F601, a Producer of the immunosuppressant tacrolimus FK506.</title>
        <authorList>
            <person name="Zong G."/>
            <person name="Zhong C."/>
            <person name="Fu J."/>
            <person name="Qin R."/>
            <person name="Cao G."/>
        </authorList>
    </citation>
    <scope>NUCLEOTIDE SEQUENCE [LARGE SCALE GENOMIC DNA]</scope>
    <source>
        <strain evidence="7 8">F601</strain>
    </source>
</reference>
<feature type="transmembrane region" description="Helical" evidence="6">
    <location>
        <begin position="286"/>
        <end position="305"/>
    </location>
</feature>
<feature type="transmembrane region" description="Helical" evidence="6">
    <location>
        <begin position="311"/>
        <end position="332"/>
    </location>
</feature>
<organism evidence="7 8">
    <name type="scientific">Streptomyces tsukubensis</name>
    <dbReference type="NCBI Taxonomy" id="83656"/>
    <lineage>
        <taxon>Bacteria</taxon>
        <taxon>Bacillati</taxon>
        <taxon>Actinomycetota</taxon>
        <taxon>Actinomycetes</taxon>
        <taxon>Kitasatosporales</taxon>
        <taxon>Streptomycetaceae</taxon>
        <taxon>Streptomyces</taxon>
    </lineage>
</organism>
<evidence type="ECO:0008006" key="9">
    <source>
        <dbReference type="Google" id="ProtNLM"/>
    </source>
</evidence>
<evidence type="ECO:0000256" key="3">
    <source>
        <dbReference type="ARBA" id="ARBA00022989"/>
    </source>
</evidence>
<keyword evidence="3 6" id="KW-1133">Transmembrane helix</keyword>
<feature type="transmembrane region" description="Helical" evidence="6">
    <location>
        <begin position="48"/>
        <end position="74"/>
    </location>
</feature>
<feature type="transmembrane region" description="Helical" evidence="6">
    <location>
        <begin position="344"/>
        <end position="362"/>
    </location>
</feature>
<dbReference type="Gene3D" id="1.20.1250.20">
    <property type="entry name" value="MFS general substrate transporter like domains"/>
    <property type="match status" value="2"/>
</dbReference>
<protein>
    <recommendedName>
        <fullName evidence="9">MFS transporter</fullName>
    </recommendedName>
</protein>
<evidence type="ECO:0000256" key="6">
    <source>
        <dbReference type="SAM" id="Phobius"/>
    </source>
</evidence>
<gene>
    <name evidence="7" type="ORF">B1H18_00180</name>
</gene>
<dbReference type="CDD" id="cd17393">
    <property type="entry name" value="MFS_MosC_like"/>
    <property type="match status" value="1"/>
</dbReference>
<evidence type="ECO:0000313" key="8">
    <source>
        <dbReference type="Proteomes" id="UP000190539"/>
    </source>
</evidence>
<evidence type="ECO:0000313" key="7">
    <source>
        <dbReference type="EMBL" id="OON82546.1"/>
    </source>
</evidence>
<dbReference type="AlphaFoldDB" id="A0A1V4AEK9"/>
<dbReference type="SUPFAM" id="SSF103473">
    <property type="entry name" value="MFS general substrate transporter"/>
    <property type="match status" value="1"/>
</dbReference>
<feature type="transmembrane region" description="Helical" evidence="6">
    <location>
        <begin position="171"/>
        <end position="190"/>
    </location>
</feature>
<accession>A0A1V4AEK9</accession>
<feature type="transmembrane region" description="Helical" evidence="6">
    <location>
        <begin position="107"/>
        <end position="129"/>
    </location>
</feature>
<dbReference type="EMBL" id="MVFC01000001">
    <property type="protein sequence ID" value="OON82546.1"/>
    <property type="molecule type" value="Genomic_DNA"/>
</dbReference>
<dbReference type="InterPro" id="IPR036259">
    <property type="entry name" value="MFS_trans_sf"/>
</dbReference>
<dbReference type="PANTHER" id="PTHR23514">
    <property type="entry name" value="BYPASS OF STOP CODON PROTEIN 6"/>
    <property type="match status" value="1"/>
</dbReference>
<feature type="transmembrane region" description="Helical" evidence="6">
    <location>
        <begin position="374"/>
        <end position="392"/>
    </location>
</feature>
<proteinExistence type="predicted"/>
<keyword evidence="2 6" id="KW-0812">Transmembrane</keyword>
<dbReference type="STRING" id="83656.B1H18_00180"/>
<dbReference type="OrthoDB" id="9809599at2"/>
<feature type="transmembrane region" description="Helical" evidence="6">
    <location>
        <begin position="221"/>
        <end position="242"/>
    </location>
</feature>
<comment type="caution">
    <text evidence="7">The sequence shown here is derived from an EMBL/GenBank/DDBJ whole genome shotgun (WGS) entry which is preliminary data.</text>
</comment>
<evidence type="ECO:0000256" key="5">
    <source>
        <dbReference type="SAM" id="MobiDB-lite"/>
    </source>
</evidence>
<dbReference type="GO" id="GO:0016020">
    <property type="term" value="C:membrane"/>
    <property type="evidence" value="ECO:0007669"/>
    <property type="project" value="UniProtKB-SubCell"/>
</dbReference>
<feature type="region of interest" description="Disordered" evidence="5">
    <location>
        <begin position="394"/>
        <end position="418"/>
    </location>
</feature>